<reference evidence="1 2" key="1">
    <citation type="submission" date="2020-03" db="EMBL/GenBank/DDBJ databases">
        <authorList>
            <person name="Zhu W."/>
        </authorList>
    </citation>
    <scope>NUCLEOTIDE SEQUENCE [LARGE SCALE GENOMIC DNA]</scope>
    <source>
        <strain evidence="1 2">185</strain>
    </source>
</reference>
<dbReference type="Proteomes" id="UP000501939">
    <property type="component" value="Chromosome"/>
</dbReference>
<evidence type="ECO:0000313" key="1">
    <source>
        <dbReference type="EMBL" id="QIO08852.1"/>
    </source>
</evidence>
<dbReference type="RefSeq" id="WP_166323977.1">
    <property type="nucleotide sequence ID" value="NZ_CP049916.1"/>
</dbReference>
<evidence type="ECO:0000313" key="2">
    <source>
        <dbReference type="Proteomes" id="UP000501939"/>
    </source>
</evidence>
<dbReference type="KEGG" id="alj:G8D99_07335"/>
<accession>A0A6G8S3X0</accession>
<dbReference type="EMBL" id="CP049916">
    <property type="protein sequence ID" value="QIO08852.1"/>
    <property type="molecule type" value="Genomic_DNA"/>
</dbReference>
<keyword evidence="2" id="KW-1185">Reference proteome</keyword>
<sequence length="76" mass="8801">MVDINQLNNIFNATVASNKKPERILIGYKLYAELMKDRRFFEEVVGSAMNPSKRTYNNIKIKVTQDESQLEVKYSG</sequence>
<dbReference type="AlphaFoldDB" id="A0A6G8S3X0"/>
<organism evidence="1 2">
    <name type="scientific">Acinetobacter lanii</name>
    <dbReference type="NCBI Taxonomy" id="2715163"/>
    <lineage>
        <taxon>Bacteria</taxon>
        <taxon>Pseudomonadati</taxon>
        <taxon>Pseudomonadota</taxon>
        <taxon>Gammaproteobacteria</taxon>
        <taxon>Moraxellales</taxon>
        <taxon>Moraxellaceae</taxon>
        <taxon>Acinetobacter</taxon>
    </lineage>
</organism>
<gene>
    <name evidence="1" type="ORF">G8D99_07335</name>
</gene>
<proteinExistence type="predicted"/>
<protein>
    <submittedName>
        <fullName evidence="1">Uncharacterized protein</fullName>
    </submittedName>
</protein>
<name>A0A6G8S3X0_9GAMM</name>